<dbReference type="InParanoid" id="A0A371RIX9"/>
<keyword evidence="4" id="KW-1185">Reference proteome</keyword>
<organism evidence="3 4">
    <name type="scientific">Parvularcula marina</name>
    <dbReference type="NCBI Taxonomy" id="2292771"/>
    <lineage>
        <taxon>Bacteria</taxon>
        <taxon>Pseudomonadati</taxon>
        <taxon>Pseudomonadota</taxon>
        <taxon>Alphaproteobacteria</taxon>
        <taxon>Parvularculales</taxon>
        <taxon>Parvularculaceae</taxon>
        <taxon>Parvularcula</taxon>
    </lineage>
</organism>
<dbReference type="Pfam" id="PF17773">
    <property type="entry name" value="UPF0176_N"/>
    <property type="match status" value="1"/>
</dbReference>
<dbReference type="Proteomes" id="UP000264589">
    <property type="component" value="Unassembled WGS sequence"/>
</dbReference>
<dbReference type="NCBIfam" id="NF001136">
    <property type="entry name" value="PRK00142.1-4"/>
    <property type="match status" value="1"/>
</dbReference>
<evidence type="ECO:0000313" key="4">
    <source>
        <dbReference type="Proteomes" id="UP000264589"/>
    </source>
</evidence>
<dbReference type="EMBL" id="QUQO01000001">
    <property type="protein sequence ID" value="RFB05384.1"/>
    <property type="molecule type" value="Genomic_DNA"/>
</dbReference>
<comment type="function">
    <text evidence="1">Catalyzes oxygen-dependent 5-hydroxyuridine (ho5U) modification at position 34 in tRNAs.</text>
</comment>
<dbReference type="OrthoDB" id="9778326at2"/>
<dbReference type="InterPro" id="IPR040503">
    <property type="entry name" value="TRHO_N"/>
</dbReference>
<sequence length="307" mass="33721">MSHIVVAALYHFTPLEDLARHQETLQSVMAAHEVKGTILLAPEGVNGTIAGDREGIDAVLAAVRALPGCAGLEHKESHAESQPFLRAKVRLKKEIVTMGVPGISPIKQVGSYVAPEDWNEVISDPDTVVIDTRNDYEVGIGTFEGAINPQTESFRDFPAWYDKFRAENPGKRVAMFCTGGIRCEKSTAYALSKGDNDVVHLKGGILKYLEHVPEADSKWQGECFVFDGRVSVGHGLELGTYDQCFACRRPIDDEMKADPAYVEGVSCPQCIEEYDEEKRKGFAERQKQIALSRARGEAHLGTPSDKS</sequence>
<comment type="similarity">
    <text evidence="1">Belongs to the TrhO family.</text>
</comment>
<dbReference type="Pfam" id="PF00581">
    <property type="entry name" value="Rhodanese"/>
    <property type="match status" value="1"/>
</dbReference>
<dbReference type="PANTHER" id="PTHR43268">
    <property type="entry name" value="THIOSULFATE SULFURTRANSFERASE/RHODANESE-LIKE DOMAIN-CONTAINING PROTEIN 2"/>
    <property type="match status" value="1"/>
</dbReference>
<evidence type="ECO:0000313" key="3">
    <source>
        <dbReference type="EMBL" id="RFB05384.1"/>
    </source>
</evidence>
<feature type="domain" description="Rhodanese" evidence="2">
    <location>
        <begin position="123"/>
        <end position="217"/>
    </location>
</feature>
<dbReference type="EC" id="1.14.-.-" evidence="1"/>
<dbReference type="PROSITE" id="PS50206">
    <property type="entry name" value="RHODANESE_3"/>
    <property type="match status" value="1"/>
</dbReference>
<reference evidence="3 4" key="1">
    <citation type="submission" date="2018-08" db="EMBL/GenBank/DDBJ databases">
        <title>Parvularcula sp. SM1705, isolated from surface water of the South Sea China.</title>
        <authorList>
            <person name="Sun L."/>
        </authorList>
    </citation>
    <scope>NUCLEOTIDE SEQUENCE [LARGE SCALE GENOMIC DNA]</scope>
    <source>
        <strain evidence="3 4">SM1705</strain>
    </source>
</reference>
<keyword evidence="1" id="KW-0560">Oxidoreductase</keyword>
<dbReference type="PANTHER" id="PTHR43268:SF3">
    <property type="entry name" value="RHODANESE-LIKE DOMAIN-CONTAINING PROTEIN 7-RELATED"/>
    <property type="match status" value="1"/>
</dbReference>
<dbReference type="GO" id="GO:0016705">
    <property type="term" value="F:oxidoreductase activity, acting on paired donors, with incorporation or reduction of molecular oxygen"/>
    <property type="evidence" value="ECO:0007669"/>
    <property type="project" value="UniProtKB-UniRule"/>
</dbReference>
<dbReference type="CDD" id="cd01518">
    <property type="entry name" value="RHOD_YceA"/>
    <property type="match status" value="1"/>
</dbReference>
<comment type="caution">
    <text evidence="3">The sequence shown here is derived from an EMBL/GenBank/DDBJ whole genome shotgun (WGS) entry which is preliminary data.</text>
</comment>
<dbReference type="InterPro" id="IPR020936">
    <property type="entry name" value="TrhO"/>
</dbReference>
<proteinExistence type="inferred from homology"/>
<accession>A0A371RIX9</accession>
<dbReference type="SUPFAM" id="SSF52821">
    <property type="entry name" value="Rhodanese/Cell cycle control phosphatase"/>
    <property type="match status" value="1"/>
</dbReference>
<dbReference type="GO" id="GO:0016740">
    <property type="term" value="F:transferase activity"/>
    <property type="evidence" value="ECO:0007669"/>
    <property type="project" value="UniProtKB-KW"/>
</dbReference>
<evidence type="ECO:0000259" key="2">
    <source>
        <dbReference type="PROSITE" id="PS50206"/>
    </source>
</evidence>
<dbReference type="AlphaFoldDB" id="A0A371RIX9"/>
<protein>
    <recommendedName>
        <fullName evidence="1">tRNA uridine(34) hydroxylase</fullName>
        <ecNumber evidence="1">1.14.-.-</ecNumber>
    </recommendedName>
    <alternativeName>
        <fullName evidence="1">tRNA hydroxylation protein O</fullName>
    </alternativeName>
</protein>
<dbReference type="RefSeq" id="WP_116392016.1">
    <property type="nucleotide sequence ID" value="NZ_QUQO01000001.1"/>
</dbReference>
<dbReference type="HAMAP" id="MF_00469">
    <property type="entry name" value="TrhO"/>
    <property type="match status" value="1"/>
</dbReference>
<dbReference type="Gene3D" id="3.40.250.10">
    <property type="entry name" value="Rhodanese-like domain"/>
    <property type="match status" value="1"/>
</dbReference>
<dbReference type="Gene3D" id="3.30.70.100">
    <property type="match status" value="1"/>
</dbReference>
<evidence type="ECO:0000256" key="1">
    <source>
        <dbReference type="HAMAP-Rule" id="MF_00469"/>
    </source>
</evidence>
<dbReference type="GO" id="GO:0006400">
    <property type="term" value="P:tRNA modification"/>
    <property type="evidence" value="ECO:0007669"/>
    <property type="project" value="UniProtKB-UniRule"/>
</dbReference>
<keyword evidence="1" id="KW-0819">tRNA processing</keyword>
<dbReference type="FunCoup" id="A0A371RIX9">
    <property type="interactions" value="290"/>
</dbReference>
<gene>
    <name evidence="1" type="primary">trhO</name>
    <name evidence="3" type="ORF">DX908_09010</name>
</gene>
<name>A0A371RIX9_9PROT</name>
<dbReference type="InterPro" id="IPR001763">
    <property type="entry name" value="Rhodanese-like_dom"/>
</dbReference>
<keyword evidence="3" id="KW-0808">Transferase</keyword>
<dbReference type="InterPro" id="IPR036873">
    <property type="entry name" value="Rhodanese-like_dom_sf"/>
</dbReference>
<comment type="catalytic activity">
    <reaction evidence="1">
        <text>uridine(34) in tRNA + AH2 + O2 = 5-hydroxyuridine(34) in tRNA + A + H2O</text>
        <dbReference type="Rhea" id="RHEA:64224"/>
        <dbReference type="Rhea" id="RHEA-COMP:11727"/>
        <dbReference type="Rhea" id="RHEA-COMP:13381"/>
        <dbReference type="ChEBI" id="CHEBI:13193"/>
        <dbReference type="ChEBI" id="CHEBI:15377"/>
        <dbReference type="ChEBI" id="CHEBI:15379"/>
        <dbReference type="ChEBI" id="CHEBI:17499"/>
        <dbReference type="ChEBI" id="CHEBI:65315"/>
        <dbReference type="ChEBI" id="CHEBI:136877"/>
    </reaction>
</comment>
<dbReference type="SMART" id="SM00450">
    <property type="entry name" value="RHOD"/>
    <property type="match status" value="1"/>
</dbReference>